<keyword evidence="2" id="KW-1185">Reference proteome</keyword>
<evidence type="ECO:0000313" key="2">
    <source>
        <dbReference type="Proteomes" id="UP000297245"/>
    </source>
</evidence>
<protein>
    <submittedName>
        <fullName evidence="1">Uncharacterized protein</fullName>
    </submittedName>
</protein>
<organism evidence="1 2">
    <name type="scientific">Dendrothele bispora (strain CBS 962.96)</name>
    <dbReference type="NCBI Taxonomy" id="1314807"/>
    <lineage>
        <taxon>Eukaryota</taxon>
        <taxon>Fungi</taxon>
        <taxon>Dikarya</taxon>
        <taxon>Basidiomycota</taxon>
        <taxon>Agaricomycotina</taxon>
        <taxon>Agaricomycetes</taxon>
        <taxon>Agaricomycetidae</taxon>
        <taxon>Agaricales</taxon>
        <taxon>Agaricales incertae sedis</taxon>
        <taxon>Dendrothele</taxon>
    </lineage>
</organism>
<name>A0A4V4HE00_DENBC</name>
<accession>A0A4V4HE00</accession>
<gene>
    <name evidence="1" type="ORF">K435DRAFT_639178</name>
</gene>
<dbReference type="Gene3D" id="1.25.40.20">
    <property type="entry name" value="Ankyrin repeat-containing domain"/>
    <property type="match status" value="1"/>
</dbReference>
<dbReference type="Proteomes" id="UP000297245">
    <property type="component" value="Unassembled WGS sequence"/>
</dbReference>
<evidence type="ECO:0000313" key="1">
    <source>
        <dbReference type="EMBL" id="THU89145.1"/>
    </source>
</evidence>
<proteinExistence type="predicted"/>
<dbReference type="EMBL" id="ML179380">
    <property type="protein sequence ID" value="THU89145.1"/>
    <property type="molecule type" value="Genomic_DNA"/>
</dbReference>
<reference evidence="1 2" key="1">
    <citation type="journal article" date="2019" name="Nat. Ecol. Evol.">
        <title>Megaphylogeny resolves global patterns of mushroom evolution.</title>
        <authorList>
            <person name="Varga T."/>
            <person name="Krizsan K."/>
            <person name="Foldi C."/>
            <person name="Dima B."/>
            <person name="Sanchez-Garcia M."/>
            <person name="Sanchez-Ramirez S."/>
            <person name="Szollosi G.J."/>
            <person name="Szarkandi J.G."/>
            <person name="Papp V."/>
            <person name="Albert L."/>
            <person name="Andreopoulos W."/>
            <person name="Angelini C."/>
            <person name="Antonin V."/>
            <person name="Barry K.W."/>
            <person name="Bougher N.L."/>
            <person name="Buchanan P."/>
            <person name="Buyck B."/>
            <person name="Bense V."/>
            <person name="Catcheside P."/>
            <person name="Chovatia M."/>
            <person name="Cooper J."/>
            <person name="Damon W."/>
            <person name="Desjardin D."/>
            <person name="Finy P."/>
            <person name="Geml J."/>
            <person name="Haridas S."/>
            <person name="Hughes K."/>
            <person name="Justo A."/>
            <person name="Karasinski D."/>
            <person name="Kautmanova I."/>
            <person name="Kiss B."/>
            <person name="Kocsube S."/>
            <person name="Kotiranta H."/>
            <person name="LaButti K.M."/>
            <person name="Lechner B.E."/>
            <person name="Liimatainen K."/>
            <person name="Lipzen A."/>
            <person name="Lukacs Z."/>
            <person name="Mihaltcheva S."/>
            <person name="Morgado L.N."/>
            <person name="Niskanen T."/>
            <person name="Noordeloos M.E."/>
            <person name="Ohm R.A."/>
            <person name="Ortiz-Santana B."/>
            <person name="Ovrebo C."/>
            <person name="Racz N."/>
            <person name="Riley R."/>
            <person name="Savchenko A."/>
            <person name="Shiryaev A."/>
            <person name="Soop K."/>
            <person name="Spirin V."/>
            <person name="Szebenyi C."/>
            <person name="Tomsovsky M."/>
            <person name="Tulloss R.E."/>
            <person name="Uehling J."/>
            <person name="Grigoriev I.V."/>
            <person name="Vagvolgyi C."/>
            <person name="Papp T."/>
            <person name="Martin F.M."/>
            <person name="Miettinen O."/>
            <person name="Hibbett D.S."/>
            <person name="Nagy L.G."/>
        </authorList>
    </citation>
    <scope>NUCLEOTIDE SEQUENCE [LARGE SCALE GENOMIC DNA]</scope>
    <source>
        <strain evidence="1 2">CBS 962.96</strain>
    </source>
</reference>
<feature type="non-terminal residue" evidence="1">
    <location>
        <position position="66"/>
    </location>
</feature>
<sequence>ATQKGDVELIKQLIEWGQVKATDWDEQNITPFYWAAINAQMAACWYLLDQGVEVDALGGNLVATPM</sequence>
<dbReference type="SUPFAM" id="SSF48403">
    <property type="entry name" value="Ankyrin repeat"/>
    <property type="match status" value="1"/>
</dbReference>
<dbReference type="OrthoDB" id="2928573at2759"/>
<dbReference type="AlphaFoldDB" id="A0A4V4HE00"/>
<feature type="non-terminal residue" evidence="1">
    <location>
        <position position="1"/>
    </location>
</feature>
<dbReference type="InterPro" id="IPR036770">
    <property type="entry name" value="Ankyrin_rpt-contain_sf"/>
</dbReference>